<dbReference type="OrthoDB" id="392791at2759"/>
<feature type="region of interest" description="Disordered" evidence="1">
    <location>
        <begin position="49"/>
        <end position="73"/>
    </location>
</feature>
<organism evidence="2 3">
    <name type="scientific">Plasmodium gonderi</name>
    <dbReference type="NCBI Taxonomy" id="77519"/>
    <lineage>
        <taxon>Eukaryota</taxon>
        <taxon>Sar</taxon>
        <taxon>Alveolata</taxon>
        <taxon>Apicomplexa</taxon>
        <taxon>Aconoidasida</taxon>
        <taxon>Haemosporida</taxon>
        <taxon>Plasmodiidae</taxon>
        <taxon>Plasmodium</taxon>
        <taxon>Plasmodium (Plasmodium)</taxon>
    </lineage>
</organism>
<protein>
    <submittedName>
        <fullName evidence="2">Uncharacterized protein</fullName>
    </submittedName>
</protein>
<proteinExistence type="predicted"/>
<dbReference type="EMBL" id="BDQF01000004">
    <property type="protein sequence ID" value="GAW79524.1"/>
    <property type="molecule type" value="Genomic_DNA"/>
</dbReference>
<feature type="compositionally biased region" description="Basic and acidic residues" evidence="1">
    <location>
        <begin position="58"/>
        <end position="69"/>
    </location>
</feature>
<dbReference type="RefSeq" id="XP_028542113.1">
    <property type="nucleotide sequence ID" value="XM_028686312.1"/>
</dbReference>
<accession>A0A1Y1JHH1</accession>
<name>A0A1Y1JHH1_PLAGO</name>
<dbReference type="GeneID" id="39746235"/>
<dbReference type="Proteomes" id="UP000195521">
    <property type="component" value="Unassembled WGS sequence"/>
</dbReference>
<reference evidence="3" key="1">
    <citation type="submission" date="2017-04" db="EMBL/GenBank/DDBJ databases">
        <title>Plasmodium gonderi genome.</title>
        <authorList>
            <person name="Arisue N."/>
            <person name="Honma H."/>
            <person name="Kawai S."/>
            <person name="Tougan T."/>
            <person name="Tanabe K."/>
            <person name="Horii T."/>
        </authorList>
    </citation>
    <scope>NUCLEOTIDE SEQUENCE [LARGE SCALE GENOMIC DNA]</scope>
    <source>
        <strain evidence="3">ATCC 30045</strain>
    </source>
</reference>
<keyword evidence="3" id="KW-1185">Reference proteome</keyword>
<evidence type="ECO:0000313" key="2">
    <source>
        <dbReference type="EMBL" id="GAW79524.1"/>
    </source>
</evidence>
<evidence type="ECO:0000313" key="3">
    <source>
        <dbReference type="Proteomes" id="UP000195521"/>
    </source>
</evidence>
<gene>
    <name evidence="2" type="ORF">PGO_041240</name>
</gene>
<sequence>MRMLKQHINCQIQWKRLIWKIKDTNGNRIGVNYANVSSTCKIVKGEVEGTAGSDDEQDGQHEFKVEDSSGGRGTLSIVRHNNNNKNFHSKFKRNMLTKLPYLSKDVSLEKCEIISKEVDPVKKKIELLIRKNMLGNLNETVFQILSVINEHPRNKNVYINKNLLISFHSLLIKKKYYLNIFKNNICDNFYMNIFDYIHHNINLHLRHYNLKNVSEFLPDISKYMHKIDPSKNTKELVTNIFYFHFFVYFNKFYYYRKRRNDIRTGDHYSNECRSNYYISKDEEVEYGHRKKDTNNYKQCNSLSDYMYDEIQKDREKCKWKEEISKRRGLIFGGDIPNGVMDNRIITNEKEVEFPQKVNKQQFDNVQKDEIIFYQLNRYVVFLSNHTAYANEKILHNISTLAKKVIEIGINDKLALSFLSSSMSIFNKLRGKYKLNILIYKKVNYEILHFILKKWGTKFGKLVENKATPVVGNFLHSQGSNKNDSLFQEEHSIEAASIIPFAFEKKSKNNNNSSEAPKMWEYSHIIHVINILKVKNLLYSQISFSVEVEEHLISLFNAIMNLFQDRFFSCMMEGQESFSQWNGARTQNELNSVILIYVNLSILLNELKNGDKLLLHILPILNKCHWIVHTYYYMLHENMIINIVRGIYHELLAYSYLKPFKSYFYQMEEEEEEEEEEPISFVSPLDKIQPHRADKCRGEELLVLKKLLHLAKDISNSFIFPIRDERKPNMNKLITVVHYLHKINKIFITFNTNDMLKMCILNFLKEIEKRVNNEEGELSNHNILIFLNIYLSHRSEKLNISLLHACFNYLNTNDSNLFEHETEIIMFLNFLKKFNDMGKTWNRSKCPLPNWNSLNFVFKSEGSSHDYEPSADADEMADTDRDKQDSFFLQRKTESCDRTVDSVNKMVTHLADKITKLLFFQKESPKLNSSRKSEKKPINEPIFGMNTSRYYPHISQFSRRTYPINVYFMAYENISSNYINEESTRETLLNYLTELVQHERRKLNEENFFFIISSLLKNRNLDHDIYFLYNEYLKSNARKVQMKYVFFVLKRIFEEFDQVKKFRKHASAPSCIHMEAKKNEKEMYSDGYPLLNIIRTSCNLILCDKRYQQNFSFLKEILHVYFEKYPNLGDIIPEVNMFVLTHFNTFVNCKEKLNENELVRIIYNISSFYYTINRYSYETNKKLYLINTSIDEKKETLKIGKDACKHMGNTVFIADRVEDVDREPINIQVPLLPLSSTQNLTPSSESSYNLTLLPGLQTSSSSSSPLSQHNILQKETKQTQIKHRCADNYDSHGNRQHDNFPNWEKNIINYNEHNIKNKLIKQLNCLLDTLYSEKIKRGIKDHIKLTSSNIIHVLISLKNAKIRHTGLIHVLSKWYISYIFSSKKNEDPKLELQIRFFNSVVFLDSLEEINKIFQQMDPCQLTVPDQPQTEQQQIEHPCETHEKKKLIHVFYAHFIQLPIQALYTPNITSYLLNFISIVDYMPMEHQRRGCWKVIIWIHELVKIFFPYKVVDSKCLAHFSRNVAKCSNKYTSNYSPITHLDKRNIFFLLTLLPLGKYPNVHVSSFPLDFLKRFYNNFIRSDLSYLNNSRVRSSSTHQSIYEFVHTFLKKELTDYDIYNETQVLFYKVDIVIRTRGNTTRSSCFNFSHFDSHSKTC</sequence>
<evidence type="ECO:0000256" key="1">
    <source>
        <dbReference type="SAM" id="MobiDB-lite"/>
    </source>
</evidence>
<comment type="caution">
    <text evidence="2">The sequence shown here is derived from an EMBL/GenBank/DDBJ whole genome shotgun (WGS) entry which is preliminary data.</text>
</comment>
<dbReference type="OMA" id="HILYAHF"/>